<dbReference type="InterPro" id="IPR012338">
    <property type="entry name" value="Beta-lactam/transpept-like"/>
</dbReference>
<keyword evidence="7" id="KW-1133">Transmembrane helix</keyword>
<dbReference type="InterPro" id="IPR050515">
    <property type="entry name" value="Beta-lactam/transpept"/>
</dbReference>
<feature type="domain" description="Penicillin-binding protein transpeptidase" evidence="8">
    <location>
        <begin position="249"/>
        <end position="556"/>
    </location>
</feature>
<dbReference type="Pfam" id="PF03717">
    <property type="entry name" value="PBP_dimer"/>
    <property type="match status" value="1"/>
</dbReference>
<dbReference type="PANTHER" id="PTHR30627:SF1">
    <property type="entry name" value="PEPTIDOGLYCAN D,D-TRANSPEPTIDASE FTSI"/>
    <property type="match status" value="1"/>
</dbReference>
<evidence type="ECO:0000259" key="8">
    <source>
        <dbReference type="Pfam" id="PF00905"/>
    </source>
</evidence>
<keyword evidence="5 7" id="KW-0472">Membrane</keyword>
<gene>
    <name evidence="10" type="ORF">R6U77_19490</name>
</gene>
<feature type="transmembrane region" description="Helical" evidence="7">
    <location>
        <begin position="12"/>
        <end position="32"/>
    </location>
</feature>
<comment type="pathway">
    <text evidence="2">Cell wall biogenesis; peptidoglycan biosynthesis.</text>
</comment>
<accession>A0ABZ0S3J7</accession>
<proteinExistence type="inferred from homology"/>
<evidence type="ECO:0000256" key="6">
    <source>
        <dbReference type="ARBA" id="ARBA00034000"/>
    </source>
</evidence>
<dbReference type="Proteomes" id="UP001322664">
    <property type="component" value="Chromosome"/>
</dbReference>
<feature type="domain" description="Penicillin-binding protein dimerisation" evidence="9">
    <location>
        <begin position="58"/>
        <end position="202"/>
    </location>
</feature>
<evidence type="ECO:0000313" key="10">
    <source>
        <dbReference type="EMBL" id="WPK12047.1"/>
    </source>
</evidence>
<dbReference type="Pfam" id="PF00905">
    <property type="entry name" value="Transpeptidase"/>
    <property type="match status" value="1"/>
</dbReference>
<keyword evidence="7" id="KW-0812">Transmembrane</keyword>
<name>A0ABZ0S3J7_9BACI</name>
<evidence type="ECO:0000256" key="7">
    <source>
        <dbReference type="SAM" id="Phobius"/>
    </source>
</evidence>
<organism evidence="10 11">
    <name type="scientific">Lysinibacillus louembei</name>
    <dbReference type="NCBI Taxonomy" id="1470088"/>
    <lineage>
        <taxon>Bacteria</taxon>
        <taxon>Bacillati</taxon>
        <taxon>Bacillota</taxon>
        <taxon>Bacilli</taxon>
        <taxon>Bacillales</taxon>
        <taxon>Bacillaceae</taxon>
        <taxon>Lysinibacillus</taxon>
    </lineage>
</organism>
<evidence type="ECO:0000259" key="9">
    <source>
        <dbReference type="Pfam" id="PF03717"/>
    </source>
</evidence>
<evidence type="ECO:0000313" key="11">
    <source>
        <dbReference type="Proteomes" id="UP001322664"/>
    </source>
</evidence>
<dbReference type="Gene3D" id="3.90.1310.10">
    <property type="entry name" value="Penicillin-binding protein 2a (Domain 2)"/>
    <property type="match status" value="1"/>
</dbReference>
<dbReference type="EMBL" id="CP137624">
    <property type="protein sequence ID" value="WPK12047.1"/>
    <property type="molecule type" value="Genomic_DNA"/>
</dbReference>
<dbReference type="Gene3D" id="3.40.710.10">
    <property type="entry name" value="DD-peptidase/beta-lactamase superfamily"/>
    <property type="match status" value="1"/>
</dbReference>
<dbReference type="RefSeq" id="WP_319836880.1">
    <property type="nucleotide sequence ID" value="NZ_CP137624.1"/>
</dbReference>
<dbReference type="SUPFAM" id="SSF56519">
    <property type="entry name" value="Penicillin binding protein dimerisation domain"/>
    <property type="match status" value="1"/>
</dbReference>
<protein>
    <recommendedName>
        <fullName evidence="4">serine-type D-Ala-D-Ala carboxypeptidase</fullName>
        <ecNumber evidence="4">3.4.16.4</ecNumber>
    </recommendedName>
</protein>
<evidence type="ECO:0000256" key="3">
    <source>
        <dbReference type="ARBA" id="ARBA00007171"/>
    </source>
</evidence>
<dbReference type="InterPro" id="IPR005311">
    <property type="entry name" value="PBP_dimer"/>
</dbReference>
<dbReference type="SUPFAM" id="SSF54184">
    <property type="entry name" value="Penicillin-binding protein 2x (pbp-2x), c-terminal domain"/>
    <property type="match status" value="1"/>
</dbReference>
<dbReference type="EC" id="3.4.16.4" evidence="4"/>
<dbReference type="Gene3D" id="3.30.450.330">
    <property type="match status" value="1"/>
</dbReference>
<comment type="subcellular location">
    <subcellularLocation>
        <location evidence="1">Membrane</location>
    </subcellularLocation>
</comment>
<evidence type="ECO:0000256" key="4">
    <source>
        <dbReference type="ARBA" id="ARBA00012448"/>
    </source>
</evidence>
<keyword evidence="11" id="KW-1185">Reference proteome</keyword>
<evidence type="ECO:0000256" key="1">
    <source>
        <dbReference type="ARBA" id="ARBA00004370"/>
    </source>
</evidence>
<sequence length="642" mass="71305">MKWISLLSKKRLKIVVYAFFLYGLAIIARLVYVQIIQHDELTDLAKANWDREIPFVTERGNIVDRKNEVIVTNKLAPTLYFIPKQNDNVELAAKQIAPILQASEAELLEKMKKSVYLVKLAPEGKNITEEQVEAIQALKIKGLYSGVDYVRQYPYGSLLSRFLGFTGYDNQGLAGIEYEYNEMLTGNNAAIRLFTDAKNMEMEHVDDEWKEGESGATVQLTIDLTIQQVMERELAQAMQRYDADQAIGIAMNPNTGEILALSSFPTYDPTNFKKVDSSIYNRNLPVFMTYEPGSTFKIITLSAALEEGVVDLEKDHFYDPGYTMVEGARLRCWKREGHKDETFLEVVQNSCNPGFIELGQRVGSQKLLQYIKDFGFGQKTGSNIAGEASGILFSEKAFGPVEHATTSFGQGISVTPIQQMQAVAAAINGGTLYTPHVVSKIVADDGEVIVEHTPEAKRQVISEQTSAQVRHALESVVAKGSGKQAFREGLRIGGKTGTAQKVENGRYKEGDYIVSFIGFAPADKPEIIVYVAIDNPKNHLQFGGLIAAPIVGQIIEDVAPVVGIEKSKEQIEKVTVWTDPIMVEVADFVGQTVDEVVQQHYPLTIEWHGEGTIVSEQMPSAGSKLEQQGTIHLYLTEEKHEH</sequence>
<dbReference type="InterPro" id="IPR036138">
    <property type="entry name" value="PBP_dimer_sf"/>
</dbReference>
<comment type="catalytic activity">
    <reaction evidence="6">
        <text>Preferential cleavage: (Ac)2-L-Lys-D-Ala-|-D-Ala. Also transpeptidation of peptidyl-alanyl moieties that are N-acyl substituents of D-alanine.</text>
        <dbReference type="EC" id="3.4.16.4"/>
    </reaction>
</comment>
<evidence type="ECO:0000256" key="5">
    <source>
        <dbReference type="ARBA" id="ARBA00023136"/>
    </source>
</evidence>
<dbReference type="InterPro" id="IPR001460">
    <property type="entry name" value="PCN-bd_Tpept"/>
</dbReference>
<reference evidence="10 11" key="1">
    <citation type="submission" date="2023-09" db="EMBL/GenBank/DDBJ databases">
        <authorList>
            <person name="Page C.A."/>
            <person name="Perez-Diaz I.M."/>
        </authorList>
    </citation>
    <scope>NUCLEOTIDE SEQUENCE [LARGE SCALE GENOMIC DNA]</scope>
    <source>
        <strain evidence="10 11">Ll15</strain>
    </source>
</reference>
<dbReference type="SUPFAM" id="SSF56601">
    <property type="entry name" value="beta-lactamase/transpeptidase-like"/>
    <property type="match status" value="1"/>
</dbReference>
<comment type="similarity">
    <text evidence="3">Belongs to the transpeptidase family.</text>
</comment>
<evidence type="ECO:0000256" key="2">
    <source>
        <dbReference type="ARBA" id="ARBA00004752"/>
    </source>
</evidence>
<dbReference type="PANTHER" id="PTHR30627">
    <property type="entry name" value="PEPTIDOGLYCAN D,D-TRANSPEPTIDASE"/>
    <property type="match status" value="1"/>
</dbReference>